<keyword evidence="3" id="KW-1185">Reference proteome</keyword>
<evidence type="ECO:0000313" key="3">
    <source>
        <dbReference type="Proteomes" id="UP000676506"/>
    </source>
</evidence>
<sequence length="167" mass="18682">MLLRVFAFLALFASVGFAAQAQVVDRAALRDWQGRYPHHEVKGPRGRKQTVSFFKLPAVRGPLADLLGPPFLDGVEEGDYLEEKIELIGDYLVIRLYPNLRRIEDERNLIIIVPLGNPGLHAVYYQQEPTPDGQLSIQTDWKHSAGTSLDDLPKSLKVALATMMGFP</sequence>
<dbReference type="EMBL" id="CP072648">
    <property type="protein sequence ID" value="QUW03418.1"/>
    <property type="molecule type" value="Genomic_DNA"/>
</dbReference>
<evidence type="ECO:0000313" key="2">
    <source>
        <dbReference type="EMBL" id="QUW03418.1"/>
    </source>
</evidence>
<evidence type="ECO:0008006" key="4">
    <source>
        <dbReference type="Google" id="ProtNLM"/>
    </source>
</evidence>
<name>A0ABX8BCP7_9BACT</name>
<dbReference type="Proteomes" id="UP000676506">
    <property type="component" value="Chromosome 1"/>
</dbReference>
<feature type="signal peptide" evidence="1">
    <location>
        <begin position="1"/>
        <end position="18"/>
    </location>
</feature>
<protein>
    <recommendedName>
        <fullName evidence="4">DUF302 domain-containing protein</fullName>
    </recommendedName>
</protein>
<feature type="chain" id="PRO_5045973392" description="DUF302 domain-containing protein" evidence="1">
    <location>
        <begin position="19"/>
        <end position="167"/>
    </location>
</feature>
<evidence type="ECO:0000256" key="1">
    <source>
        <dbReference type="SAM" id="SignalP"/>
    </source>
</evidence>
<proteinExistence type="predicted"/>
<organism evidence="2 3">
    <name type="scientific">Chloracidobacterium validum</name>
    <dbReference type="NCBI Taxonomy" id="2821543"/>
    <lineage>
        <taxon>Bacteria</taxon>
        <taxon>Pseudomonadati</taxon>
        <taxon>Acidobacteriota</taxon>
        <taxon>Terriglobia</taxon>
        <taxon>Terriglobales</taxon>
        <taxon>Acidobacteriaceae</taxon>
        <taxon>Chloracidobacterium</taxon>
    </lineage>
</organism>
<reference evidence="2 3" key="1">
    <citation type="submission" date="2021-03" db="EMBL/GenBank/DDBJ databases">
        <title>Genomic and phenotypic characterization of Chloracidobacterium isolates provides evidence for multiple species.</title>
        <authorList>
            <person name="Saini M.K."/>
            <person name="Costas A.M.G."/>
            <person name="Tank M."/>
            <person name="Bryant D.A."/>
        </authorList>
    </citation>
    <scope>NUCLEOTIDE SEQUENCE [LARGE SCALE GENOMIC DNA]</scope>
    <source>
        <strain evidence="2 3">BV2-C</strain>
    </source>
</reference>
<gene>
    <name evidence="2" type="ORF">J8C06_02985</name>
</gene>
<accession>A0ABX8BCP7</accession>
<keyword evidence="1" id="KW-0732">Signal</keyword>
<dbReference type="RefSeq" id="WP_211429309.1">
    <property type="nucleotide sequence ID" value="NZ_CP072648.1"/>
</dbReference>